<dbReference type="InterPro" id="IPR018746">
    <property type="entry name" value="DUF2298"/>
</dbReference>
<dbReference type="PANTHER" id="PTHR10790">
    <property type="entry name" value="TPR-DOMAIN CONTAINING PROTEIN"/>
    <property type="match status" value="1"/>
</dbReference>
<keyword evidence="3" id="KW-1185">Reference proteome</keyword>
<sequence length="651" mass="72965">MYAACIAAYLALSVLITQPFRYARLKYYQARFISLVTLSFISYILAHFMPFSTAFYATLAPLCAAGVLCLRKPFFDRKVESVFIAAFAYFLFLRFLLPDVIGAEKLMDMAFMNAVLKAERFPPFDPFFAGGVIDCYYYFGYVIGAATTLMSFSPPEVGFNIAIASVAAHSCMLVYGFLSSVLRNARGGLNAGDRVRVERTALFSVVFVLFSGNLYAVYELASDIAAMKLPGFLYYWNATRVIEGTINEFPYFSFIHADFHAHVVAIPVKILMISLLYEFYRGKNVEPWIVLLSAVIYITNSWDSPIMLLLIACVAAVRRREGIVLFAACCIVTFLASTTIHSASAKPLLVEERSDLGEFLLFFSIQLAFAYYYLRSEFRAMLMALPVALLSSIIVPIALPVIPLLAASLRRSIKRKEFFAFLIFAACLIILIPEFVAIESRLNTVFKFYLAAWLMLTLPGAIALSDVFRSLSLGGSGGLRSILREKNALAIFMLVLFAMSLAYPTIATPVRHYKAEMTLDGMAFTRAYGEYEAIKWLREKRGVIAEAASKCYTYGGRFAAFTGNPTIVGWACHEVQWRGNGEELAKRMADLRAIYTTHDVGTLKKLLKKYNVSYVVVGHQERKEYGAKPEQFDGILKKVYEDRGVVIFAFE</sequence>
<evidence type="ECO:0000256" key="1">
    <source>
        <dbReference type="SAM" id="Phobius"/>
    </source>
</evidence>
<feature type="transmembrane region" description="Helical" evidence="1">
    <location>
        <begin position="30"/>
        <end position="48"/>
    </location>
</feature>
<gene>
    <name evidence="2" type="ordered locus">Arcve_1799</name>
</gene>
<feature type="transmembrane region" description="Helical" evidence="1">
    <location>
        <begin position="450"/>
        <end position="468"/>
    </location>
</feature>
<feature type="transmembrane region" description="Helical" evidence="1">
    <location>
        <begin position="82"/>
        <end position="101"/>
    </location>
</feature>
<feature type="transmembrane region" description="Helical" evidence="1">
    <location>
        <begin position="488"/>
        <end position="506"/>
    </location>
</feature>
<dbReference type="HOGENOM" id="CLU_011570_1_0_2"/>
<keyword evidence="1" id="KW-0472">Membrane</keyword>
<dbReference type="Pfam" id="PF10060">
    <property type="entry name" value="DUF2298"/>
    <property type="match status" value="1"/>
</dbReference>
<dbReference type="Proteomes" id="UP000008136">
    <property type="component" value="Chromosome"/>
</dbReference>
<dbReference type="eggNOG" id="arCOG00563">
    <property type="taxonomic scope" value="Archaea"/>
</dbReference>
<dbReference type="EMBL" id="CP002588">
    <property type="protein sequence ID" value="AEA47795.1"/>
    <property type="molecule type" value="Genomic_DNA"/>
</dbReference>
<dbReference type="KEGG" id="ave:Arcve_1799"/>
<dbReference type="NCBIfam" id="TIGR03662">
    <property type="entry name" value="Chlor_Arch_YYY"/>
    <property type="match status" value="1"/>
</dbReference>
<feature type="transmembrane region" description="Helical" evidence="1">
    <location>
        <begin position="380"/>
        <end position="406"/>
    </location>
</feature>
<keyword evidence="1" id="KW-1133">Transmembrane helix</keyword>
<feature type="transmembrane region" description="Helical" evidence="1">
    <location>
        <begin position="356"/>
        <end position="374"/>
    </location>
</feature>
<evidence type="ECO:0000313" key="3">
    <source>
        <dbReference type="Proteomes" id="UP000008136"/>
    </source>
</evidence>
<reference evidence="2 3" key="1">
    <citation type="submission" date="2011-03" db="EMBL/GenBank/DDBJ databases">
        <title>The complete genome of Archaeoglobus veneficus SNP6.</title>
        <authorList>
            <consortium name="US DOE Joint Genome Institute (JGI-PGF)"/>
            <person name="Lucas S."/>
            <person name="Copeland A."/>
            <person name="Lapidus A."/>
            <person name="Bruce D."/>
            <person name="Goodwin L."/>
            <person name="Pitluck S."/>
            <person name="Kyrpides N."/>
            <person name="Mavromatis K."/>
            <person name="Pagani I."/>
            <person name="Ivanova N."/>
            <person name="Mikhailova N."/>
            <person name="Lu M."/>
            <person name="Detter J.C."/>
            <person name="Tapia R."/>
            <person name="Han C."/>
            <person name="Land M."/>
            <person name="Hauser L."/>
            <person name="Markowitz V."/>
            <person name="Cheng J.-F."/>
            <person name="Hugenholtz P."/>
            <person name="Woyke T."/>
            <person name="Wu D."/>
            <person name="Spring S."/>
            <person name="Brambilla E."/>
            <person name="Klenk H.-P."/>
            <person name="Eisen J.A."/>
        </authorList>
    </citation>
    <scope>NUCLEOTIDE SEQUENCE [LARGE SCALE GENOMIC DNA]</scope>
    <source>
        <strain>SNP6</strain>
    </source>
</reference>
<dbReference type="OrthoDB" id="313199at2157"/>
<feature type="transmembrane region" description="Helical" evidence="1">
    <location>
        <begin position="157"/>
        <end position="178"/>
    </location>
</feature>
<feature type="transmembrane region" description="Helical" evidence="1">
    <location>
        <begin position="199"/>
        <end position="218"/>
    </location>
</feature>
<keyword evidence="1" id="KW-0812">Transmembrane</keyword>
<protein>
    <submittedName>
        <fullName evidence="2">YYY membrane protein</fullName>
    </submittedName>
</protein>
<organism evidence="2 3">
    <name type="scientific">Archaeoglobus veneficus (strain DSM 11195 / SNP6)</name>
    <dbReference type="NCBI Taxonomy" id="693661"/>
    <lineage>
        <taxon>Archaea</taxon>
        <taxon>Methanobacteriati</taxon>
        <taxon>Methanobacteriota</taxon>
        <taxon>Archaeoglobi</taxon>
        <taxon>Archaeoglobales</taxon>
        <taxon>Archaeoglobaceae</taxon>
        <taxon>Archaeoglobus</taxon>
    </lineage>
</organism>
<name>F2KQY9_ARCVS</name>
<proteinExistence type="predicted"/>
<feature type="transmembrane region" description="Helical" evidence="1">
    <location>
        <begin position="418"/>
        <end position="438"/>
    </location>
</feature>
<dbReference type="RefSeq" id="WP_013684451.1">
    <property type="nucleotide sequence ID" value="NC_015320.1"/>
</dbReference>
<dbReference type="AlphaFoldDB" id="F2KQY9"/>
<feature type="transmembrane region" description="Helical" evidence="1">
    <location>
        <begin position="289"/>
        <end position="317"/>
    </location>
</feature>
<dbReference type="PANTHER" id="PTHR10790:SF51">
    <property type="entry name" value="TETRATRICOPEPTIDE REPEAT PROTEIN"/>
    <property type="match status" value="1"/>
</dbReference>
<dbReference type="GeneID" id="10394928"/>
<accession>F2KQY9</accession>
<feature type="transmembrane region" description="Helical" evidence="1">
    <location>
        <begin position="323"/>
        <end position="344"/>
    </location>
</feature>
<dbReference type="STRING" id="693661.Arcve_1799"/>
<evidence type="ECO:0000313" key="2">
    <source>
        <dbReference type="EMBL" id="AEA47795.1"/>
    </source>
</evidence>